<evidence type="ECO:0000313" key="3">
    <source>
        <dbReference type="EMBL" id="KAK8027556.1"/>
    </source>
</evidence>
<accession>A0ABR1S777</accession>
<feature type="chain" id="PRO_5045955110" evidence="2">
    <location>
        <begin position="19"/>
        <end position="308"/>
    </location>
</feature>
<feature type="compositionally biased region" description="Polar residues" evidence="1">
    <location>
        <begin position="247"/>
        <end position="257"/>
    </location>
</feature>
<reference evidence="3 4" key="1">
    <citation type="submission" date="2023-01" db="EMBL/GenBank/DDBJ databases">
        <title>Analysis of 21 Apiospora genomes using comparative genomics revels a genus with tremendous synthesis potential of carbohydrate active enzymes and secondary metabolites.</title>
        <authorList>
            <person name="Sorensen T."/>
        </authorList>
    </citation>
    <scope>NUCLEOTIDE SEQUENCE [LARGE SCALE GENOMIC DNA]</scope>
    <source>
        <strain evidence="3 4">CBS 20057</strain>
    </source>
</reference>
<comment type="caution">
    <text evidence="3">The sequence shown here is derived from an EMBL/GenBank/DDBJ whole genome shotgun (WGS) entry which is preliminary data.</text>
</comment>
<evidence type="ECO:0000256" key="2">
    <source>
        <dbReference type="SAM" id="SignalP"/>
    </source>
</evidence>
<dbReference type="EMBL" id="JAQQWI010000007">
    <property type="protein sequence ID" value="KAK8027556.1"/>
    <property type="molecule type" value="Genomic_DNA"/>
</dbReference>
<name>A0ABR1S777_9PEZI</name>
<evidence type="ECO:0000256" key="1">
    <source>
        <dbReference type="SAM" id="MobiDB-lite"/>
    </source>
</evidence>
<feature type="compositionally biased region" description="Low complexity" evidence="1">
    <location>
        <begin position="214"/>
        <end position="230"/>
    </location>
</feature>
<feature type="region of interest" description="Disordered" evidence="1">
    <location>
        <begin position="214"/>
        <end position="296"/>
    </location>
</feature>
<proteinExistence type="predicted"/>
<feature type="compositionally biased region" description="Pro residues" evidence="1">
    <location>
        <begin position="231"/>
        <end position="240"/>
    </location>
</feature>
<evidence type="ECO:0000313" key="4">
    <source>
        <dbReference type="Proteomes" id="UP001396898"/>
    </source>
</evidence>
<gene>
    <name evidence="3" type="ORF">PG991_004612</name>
</gene>
<organism evidence="3 4">
    <name type="scientific">Apiospora marii</name>
    <dbReference type="NCBI Taxonomy" id="335849"/>
    <lineage>
        <taxon>Eukaryota</taxon>
        <taxon>Fungi</taxon>
        <taxon>Dikarya</taxon>
        <taxon>Ascomycota</taxon>
        <taxon>Pezizomycotina</taxon>
        <taxon>Sordariomycetes</taxon>
        <taxon>Xylariomycetidae</taxon>
        <taxon>Amphisphaeriales</taxon>
        <taxon>Apiosporaceae</taxon>
        <taxon>Apiospora</taxon>
    </lineage>
</organism>
<keyword evidence="4" id="KW-1185">Reference proteome</keyword>
<protein>
    <submittedName>
        <fullName evidence="3">Uncharacterized protein</fullName>
    </submittedName>
</protein>
<keyword evidence="2" id="KW-0732">Signal</keyword>
<feature type="signal peptide" evidence="2">
    <location>
        <begin position="1"/>
        <end position="18"/>
    </location>
</feature>
<dbReference type="Proteomes" id="UP001396898">
    <property type="component" value="Unassembled WGS sequence"/>
</dbReference>
<sequence length="308" mass="28882">MVAKYATALAVMSTIVAAGPVSSLPRAVADLNQAAFEEAQRRDAAPTGASSVCSPVTVTVTAANPNSKRNAAPDTVTKTELVYVTASASQLAEPSFSSTTTIFVTVGAAPSAPAGGAGGAGTIPQVSINPTTTVVMNPGNGAAAPTSKVASTTQAKAPAASAPAGGAAGGIPQVSINPTTTVVLNPGNGAGAAPAPAPTSSACSSKAAAPTTSAKAKAPASSAPAASAPAAPAPSAPAGPKPIQVSIGPSGTVTLNPGNGAAPAPTSRAGAVPATSAKANVPAPSAPAAGQPIPQVSISPTTTVIVLA</sequence>